<gene>
    <name evidence="1" type="ORF">A6K24_25080</name>
</gene>
<name>A0A179SSZ3_9BACI</name>
<dbReference type="Pfam" id="PF03567">
    <property type="entry name" value="Sulfotransfer_2"/>
    <property type="match status" value="1"/>
</dbReference>
<organism evidence="1 2">
    <name type="scientific">Metabacillus litoralis</name>
    <dbReference type="NCBI Taxonomy" id="152268"/>
    <lineage>
        <taxon>Bacteria</taxon>
        <taxon>Bacillati</taxon>
        <taxon>Bacillota</taxon>
        <taxon>Bacilli</taxon>
        <taxon>Bacillales</taxon>
        <taxon>Bacillaceae</taxon>
        <taxon>Metabacillus</taxon>
    </lineage>
</organism>
<dbReference type="Proteomes" id="UP000078534">
    <property type="component" value="Unassembled WGS sequence"/>
</dbReference>
<dbReference type="GO" id="GO:0016020">
    <property type="term" value="C:membrane"/>
    <property type="evidence" value="ECO:0007669"/>
    <property type="project" value="InterPro"/>
</dbReference>
<evidence type="ECO:0008006" key="3">
    <source>
        <dbReference type="Google" id="ProtNLM"/>
    </source>
</evidence>
<dbReference type="EMBL" id="LWSG01000026">
    <property type="protein sequence ID" value="OAS84621.1"/>
    <property type="molecule type" value="Genomic_DNA"/>
</dbReference>
<sequence length="261" mass="30309">MSKMSKKEREVLIKNLIRDPIPLYGRGFPLIFFWSPKSGCTSLVKWFLFQNGLLQKAIDYDPWVHKYRAEVFQKQNNYTTELTDQLLNDKNVTYKLVRNPYKRAVSSYLSTVTNENLKNKVFPGINNGFSFKQFLFKVKDIGVSSELIDRHIALQYVEGEECIIKNYLHLENFNNEIRMIENKYNLLASPIQNISKSPHHMAQNMTDKGKGSFAEVKLTLETAVGSLPTYESFYDGETIDLVKELFKKDFISFGYNPTNLK</sequence>
<evidence type="ECO:0000313" key="1">
    <source>
        <dbReference type="EMBL" id="OAS84621.1"/>
    </source>
</evidence>
<protein>
    <recommendedName>
        <fullName evidence="3">Sulfotransferase family protein</fullName>
    </recommendedName>
</protein>
<keyword evidence="2" id="KW-1185">Reference proteome</keyword>
<reference evidence="2" key="1">
    <citation type="submission" date="2016-04" db="EMBL/GenBank/DDBJ databases">
        <authorList>
            <person name="Lyu Z."/>
            <person name="Lyu W."/>
        </authorList>
    </citation>
    <scope>NUCLEOTIDE SEQUENCE [LARGE SCALE GENOMIC DNA]</scope>
    <source>
        <strain evidence="2">C44</strain>
    </source>
</reference>
<dbReference type="GO" id="GO:0008146">
    <property type="term" value="F:sulfotransferase activity"/>
    <property type="evidence" value="ECO:0007669"/>
    <property type="project" value="InterPro"/>
</dbReference>
<comment type="caution">
    <text evidence="1">The sequence shown here is derived from an EMBL/GenBank/DDBJ whole genome shotgun (WGS) entry which is preliminary data.</text>
</comment>
<evidence type="ECO:0000313" key="2">
    <source>
        <dbReference type="Proteomes" id="UP000078534"/>
    </source>
</evidence>
<accession>A0A179SSZ3</accession>
<proteinExistence type="predicted"/>
<dbReference type="InterPro" id="IPR005331">
    <property type="entry name" value="Sulfotransferase"/>
</dbReference>
<dbReference type="AlphaFoldDB" id="A0A179SSZ3"/>
<dbReference type="OrthoDB" id="7736814at2"/>